<proteinExistence type="inferred from homology"/>
<evidence type="ECO:0000256" key="3">
    <source>
        <dbReference type="ARBA" id="ARBA00023004"/>
    </source>
</evidence>
<dbReference type="GO" id="GO:0016226">
    <property type="term" value="P:iron-sulfur cluster assembly"/>
    <property type="evidence" value="ECO:0007669"/>
    <property type="project" value="UniProtKB-UniRule"/>
</dbReference>
<name>A0A554X6U8_9BURK</name>
<keyword evidence="6" id="KW-1185">Reference proteome</keyword>
<dbReference type="PANTHER" id="PTHR16821:SF2">
    <property type="entry name" value="FRATAXIN, MITOCHONDRIAL"/>
    <property type="match status" value="1"/>
</dbReference>
<dbReference type="SUPFAM" id="SSF55387">
    <property type="entry name" value="Frataxin/Nqo15-like"/>
    <property type="match status" value="1"/>
</dbReference>
<evidence type="ECO:0000256" key="1">
    <source>
        <dbReference type="ARBA" id="ARBA00008183"/>
    </source>
</evidence>
<dbReference type="NCBIfam" id="TIGR03421">
    <property type="entry name" value="FeS_CyaY"/>
    <property type="match status" value="1"/>
</dbReference>
<dbReference type="PANTHER" id="PTHR16821">
    <property type="entry name" value="FRATAXIN"/>
    <property type="match status" value="1"/>
</dbReference>
<organism evidence="5 6">
    <name type="scientific">Tepidimonas thermarum</name>
    <dbReference type="NCBI Taxonomy" id="335431"/>
    <lineage>
        <taxon>Bacteria</taxon>
        <taxon>Pseudomonadati</taxon>
        <taxon>Pseudomonadota</taxon>
        <taxon>Betaproteobacteria</taxon>
        <taxon>Burkholderiales</taxon>
        <taxon>Tepidimonas</taxon>
    </lineage>
</organism>
<dbReference type="SMART" id="SM01219">
    <property type="entry name" value="Frataxin_Cyay"/>
    <property type="match status" value="1"/>
</dbReference>
<sequence>MARIEGMAAILAMTDLEYLDRAEAALKAVELNCDRLNETTDADIDNQRVGGMITLTFRNGSQIVINLQKPLHEIWMAARSGGYHYRFDGQRWMDTKGAGEFFAHLSREASAQAGMPLTFTPM</sequence>
<evidence type="ECO:0000313" key="5">
    <source>
        <dbReference type="EMBL" id="TSE31559.1"/>
    </source>
</evidence>
<dbReference type="InterPro" id="IPR002908">
    <property type="entry name" value="Frataxin/CyaY"/>
</dbReference>
<comment type="caution">
    <text evidence="5">The sequence shown here is derived from an EMBL/GenBank/DDBJ whole genome shotgun (WGS) entry which is preliminary data.</text>
</comment>
<dbReference type="GO" id="GO:0008198">
    <property type="term" value="F:ferrous iron binding"/>
    <property type="evidence" value="ECO:0007669"/>
    <property type="project" value="TreeGrafter"/>
</dbReference>
<dbReference type="PROSITE" id="PS01344">
    <property type="entry name" value="FRATAXIN_1"/>
    <property type="match status" value="1"/>
</dbReference>
<dbReference type="GO" id="GO:0005829">
    <property type="term" value="C:cytosol"/>
    <property type="evidence" value="ECO:0007669"/>
    <property type="project" value="TreeGrafter"/>
</dbReference>
<comment type="similarity">
    <text evidence="1 4">Belongs to the frataxin family.</text>
</comment>
<protein>
    <recommendedName>
        <fullName evidence="4">Iron-sulfur cluster assembly protein CyaY</fullName>
    </recommendedName>
</protein>
<dbReference type="InterPro" id="IPR047584">
    <property type="entry name" value="CyaY"/>
</dbReference>
<dbReference type="HAMAP" id="MF_00142">
    <property type="entry name" value="CyaY"/>
    <property type="match status" value="1"/>
</dbReference>
<dbReference type="InterPro" id="IPR036524">
    <property type="entry name" value="Frataxin/CyaY_sf"/>
</dbReference>
<keyword evidence="2 4" id="KW-0479">Metal-binding</keyword>
<accession>A0A554X6U8</accession>
<dbReference type="AlphaFoldDB" id="A0A554X6U8"/>
<dbReference type="InterPro" id="IPR020895">
    <property type="entry name" value="Frataxin_CS"/>
</dbReference>
<evidence type="ECO:0000256" key="2">
    <source>
        <dbReference type="ARBA" id="ARBA00022723"/>
    </source>
</evidence>
<dbReference type="GO" id="GO:0008199">
    <property type="term" value="F:ferric iron binding"/>
    <property type="evidence" value="ECO:0007669"/>
    <property type="project" value="InterPro"/>
</dbReference>
<dbReference type="EMBL" id="VJOL01000004">
    <property type="protein sequence ID" value="TSE31559.1"/>
    <property type="molecule type" value="Genomic_DNA"/>
</dbReference>
<keyword evidence="3 4" id="KW-0408">Iron</keyword>
<evidence type="ECO:0000256" key="4">
    <source>
        <dbReference type="HAMAP-Rule" id="MF_00142"/>
    </source>
</evidence>
<reference evidence="5 6" key="1">
    <citation type="submission" date="2019-07" db="EMBL/GenBank/DDBJ databases">
        <title>Tepidimonas thermarum AA-1 draft genome.</title>
        <authorList>
            <person name="Da Costa M.S."/>
            <person name="Froufe H.J.C."/>
            <person name="Egas C."/>
            <person name="Albuquerque L."/>
        </authorList>
    </citation>
    <scope>NUCLEOTIDE SEQUENCE [LARGE SCALE GENOMIC DNA]</scope>
    <source>
        <strain evidence="5 6">AA-1</strain>
    </source>
</reference>
<evidence type="ECO:0000313" key="6">
    <source>
        <dbReference type="Proteomes" id="UP000318542"/>
    </source>
</evidence>
<dbReference type="PROSITE" id="PS50810">
    <property type="entry name" value="FRATAXIN_2"/>
    <property type="match status" value="1"/>
</dbReference>
<dbReference type="Pfam" id="PF01491">
    <property type="entry name" value="Frataxin_Cyay"/>
    <property type="match status" value="1"/>
</dbReference>
<comment type="function">
    <text evidence="4">Involved in iron-sulfur (Fe-S) cluster assembly. May act as a regulator of Fe-S biogenesis.</text>
</comment>
<dbReference type="Gene3D" id="3.30.920.10">
    <property type="entry name" value="Frataxin/CyaY"/>
    <property type="match status" value="1"/>
</dbReference>
<dbReference type="Proteomes" id="UP000318542">
    <property type="component" value="Unassembled WGS sequence"/>
</dbReference>
<gene>
    <name evidence="4 5" type="primary">cyaY</name>
    <name evidence="5" type="ORF">Tther_00376</name>
</gene>